<reference evidence="2" key="1">
    <citation type="journal article" date="2023" name="Science">
        <title>Genome structures resolve the early diversification of teleost fishes.</title>
        <authorList>
            <person name="Parey E."/>
            <person name="Louis A."/>
            <person name="Montfort J."/>
            <person name="Bouchez O."/>
            <person name="Roques C."/>
            <person name="Iampietro C."/>
            <person name="Lluch J."/>
            <person name="Castinel A."/>
            <person name="Donnadieu C."/>
            <person name="Desvignes T."/>
            <person name="Floi Bucao C."/>
            <person name="Jouanno E."/>
            <person name="Wen M."/>
            <person name="Mejri S."/>
            <person name="Dirks R."/>
            <person name="Jansen H."/>
            <person name="Henkel C."/>
            <person name="Chen W.J."/>
            <person name="Zahm M."/>
            <person name="Cabau C."/>
            <person name="Klopp C."/>
            <person name="Thompson A.W."/>
            <person name="Robinson-Rechavi M."/>
            <person name="Braasch I."/>
            <person name="Lecointre G."/>
            <person name="Bobe J."/>
            <person name="Postlethwait J.H."/>
            <person name="Berthelot C."/>
            <person name="Roest Crollius H."/>
            <person name="Guiguen Y."/>
        </authorList>
    </citation>
    <scope>NUCLEOTIDE SEQUENCE</scope>
    <source>
        <strain evidence="2">WJC10195</strain>
    </source>
</reference>
<accession>A0A9Q1F6K7</accession>
<name>A0A9Q1F6K7_SYNKA</name>
<sequence>MGNGPTSTDRCSTWKEQHRSCRDGDPAAETYREAENLIFRRAQQDSFPEEIHLLKASKPIPSSSRLLTLSPELDEAGDLIRVGGRLHRAEALDRTTMQF</sequence>
<evidence type="ECO:0000313" key="2">
    <source>
        <dbReference type="EMBL" id="KAJ8352099.1"/>
    </source>
</evidence>
<feature type="region of interest" description="Disordered" evidence="1">
    <location>
        <begin position="1"/>
        <end position="26"/>
    </location>
</feature>
<evidence type="ECO:0000256" key="1">
    <source>
        <dbReference type="SAM" id="MobiDB-lite"/>
    </source>
</evidence>
<protein>
    <submittedName>
        <fullName evidence="2">Uncharacterized protein</fullName>
    </submittedName>
</protein>
<gene>
    <name evidence="2" type="ORF">SKAU_G00235750</name>
</gene>
<feature type="compositionally biased region" description="Basic and acidic residues" evidence="1">
    <location>
        <begin position="12"/>
        <end position="26"/>
    </location>
</feature>
<keyword evidence="3" id="KW-1185">Reference proteome</keyword>
<evidence type="ECO:0000313" key="3">
    <source>
        <dbReference type="Proteomes" id="UP001152622"/>
    </source>
</evidence>
<dbReference type="EMBL" id="JAINUF010000008">
    <property type="protein sequence ID" value="KAJ8352099.1"/>
    <property type="molecule type" value="Genomic_DNA"/>
</dbReference>
<proteinExistence type="predicted"/>
<dbReference type="Proteomes" id="UP001152622">
    <property type="component" value="Chromosome 8"/>
</dbReference>
<dbReference type="AlphaFoldDB" id="A0A9Q1F6K7"/>
<comment type="caution">
    <text evidence="2">The sequence shown here is derived from an EMBL/GenBank/DDBJ whole genome shotgun (WGS) entry which is preliminary data.</text>
</comment>
<organism evidence="2 3">
    <name type="scientific">Synaphobranchus kaupii</name>
    <name type="common">Kaup's arrowtooth eel</name>
    <dbReference type="NCBI Taxonomy" id="118154"/>
    <lineage>
        <taxon>Eukaryota</taxon>
        <taxon>Metazoa</taxon>
        <taxon>Chordata</taxon>
        <taxon>Craniata</taxon>
        <taxon>Vertebrata</taxon>
        <taxon>Euteleostomi</taxon>
        <taxon>Actinopterygii</taxon>
        <taxon>Neopterygii</taxon>
        <taxon>Teleostei</taxon>
        <taxon>Anguilliformes</taxon>
        <taxon>Synaphobranchidae</taxon>
        <taxon>Synaphobranchus</taxon>
    </lineage>
</organism>
<feature type="compositionally biased region" description="Polar residues" evidence="1">
    <location>
        <begin position="1"/>
        <end position="11"/>
    </location>
</feature>
<dbReference type="OrthoDB" id="8958038at2759"/>